<dbReference type="GO" id="GO:0031956">
    <property type="term" value="F:medium-chain fatty acid-CoA ligase activity"/>
    <property type="evidence" value="ECO:0007669"/>
    <property type="project" value="TreeGrafter"/>
</dbReference>
<proteinExistence type="inferred from homology"/>
<dbReference type="RefSeq" id="XP_010700462.1">
    <property type="nucleotide sequence ID" value="XM_010702160.1"/>
</dbReference>
<dbReference type="InterPro" id="IPR025110">
    <property type="entry name" value="AMP-bd_C"/>
</dbReference>
<reference evidence="5 6" key="1">
    <citation type="journal article" date="2015" name="Sci. Rep.">
        <title>The genome of Leishmania panamensis: insights into genomics of the L. (Viannia) subgenus.</title>
        <authorList>
            <person name="Llanes A."/>
            <person name="Restrepo C.M."/>
            <person name="Vecchio G.D."/>
            <person name="Anguizola F.J."/>
            <person name="Lleonart R."/>
        </authorList>
    </citation>
    <scope>NUCLEOTIDE SEQUENCE [LARGE SCALE GENOMIC DNA]</scope>
    <source>
        <strain evidence="5 6">MHOM/PA/94/PSC-1</strain>
    </source>
</reference>
<dbReference type="OrthoDB" id="2962993at2759"/>
<keyword evidence="6" id="KW-1185">Reference proteome</keyword>
<feature type="coiled-coil region" evidence="2">
    <location>
        <begin position="259"/>
        <end position="291"/>
    </location>
</feature>
<keyword evidence="2" id="KW-0175">Coiled coil</keyword>
<dbReference type="Proteomes" id="UP000063063">
    <property type="component" value="Chromosome 28"/>
</dbReference>
<dbReference type="FunFam" id="3.40.50.12780:FF:000045">
    <property type="entry name" value="Acetyl-CoA synthetase, putative"/>
    <property type="match status" value="1"/>
</dbReference>
<evidence type="ECO:0000259" key="4">
    <source>
        <dbReference type="Pfam" id="PF13193"/>
    </source>
</evidence>
<dbReference type="InterPro" id="IPR045851">
    <property type="entry name" value="AMP-bd_C_sf"/>
</dbReference>
<dbReference type="Pfam" id="PF13193">
    <property type="entry name" value="AMP-binding_C"/>
    <property type="match status" value="1"/>
</dbReference>
<keyword evidence="5" id="KW-0436">Ligase</keyword>
<dbReference type="eggNOG" id="KOG1176">
    <property type="taxonomic scope" value="Eukaryota"/>
</dbReference>
<dbReference type="GeneID" id="22576567"/>
<dbReference type="FunFam" id="3.30.300.30:FF:000082">
    <property type="entry name" value="Putative long-chain-fatty-acid-CoA ligase"/>
    <property type="match status" value="1"/>
</dbReference>
<dbReference type="AlphaFoldDB" id="A0A088RV31"/>
<dbReference type="GO" id="GO:0004467">
    <property type="term" value="F:long-chain fatty acid-CoA ligase activity"/>
    <property type="evidence" value="ECO:0007669"/>
    <property type="project" value="UniProtKB-EC"/>
</dbReference>
<dbReference type="EMBL" id="CP009397">
    <property type="protein sequence ID" value="AIN99755.1"/>
    <property type="molecule type" value="Genomic_DNA"/>
</dbReference>
<dbReference type="VEuPathDB" id="TriTrypDB:LPAL13_280018100"/>
<evidence type="ECO:0000259" key="3">
    <source>
        <dbReference type="Pfam" id="PF00501"/>
    </source>
</evidence>
<evidence type="ECO:0000313" key="5">
    <source>
        <dbReference type="EMBL" id="AIN99755.1"/>
    </source>
</evidence>
<dbReference type="InterPro" id="IPR000873">
    <property type="entry name" value="AMP-dep_synth/lig_dom"/>
</dbReference>
<organism evidence="5 6">
    <name type="scientific">Leishmania panamensis</name>
    <dbReference type="NCBI Taxonomy" id="5679"/>
    <lineage>
        <taxon>Eukaryota</taxon>
        <taxon>Discoba</taxon>
        <taxon>Euglenozoa</taxon>
        <taxon>Kinetoplastea</taxon>
        <taxon>Metakinetoplastina</taxon>
        <taxon>Trypanosomatida</taxon>
        <taxon>Trypanosomatidae</taxon>
        <taxon>Leishmaniinae</taxon>
        <taxon>Leishmania</taxon>
        <taxon>Leishmania guyanensis species complex</taxon>
    </lineage>
</organism>
<evidence type="ECO:0000256" key="2">
    <source>
        <dbReference type="SAM" id="Coils"/>
    </source>
</evidence>
<dbReference type="PANTHER" id="PTHR43201:SF8">
    <property type="entry name" value="ACYL-COA SYNTHETASE FAMILY MEMBER 3"/>
    <property type="match status" value="1"/>
</dbReference>
<dbReference type="Gene3D" id="3.40.50.12780">
    <property type="entry name" value="N-terminal domain of ligase-like"/>
    <property type="match status" value="1"/>
</dbReference>
<feature type="domain" description="AMP-dependent synthetase/ligase" evidence="3">
    <location>
        <begin position="291"/>
        <end position="576"/>
    </location>
</feature>
<dbReference type="KEGG" id="lpan:LPMP_281220"/>
<dbReference type="Pfam" id="PF00501">
    <property type="entry name" value="AMP-binding"/>
    <property type="match status" value="1"/>
</dbReference>
<dbReference type="PANTHER" id="PTHR43201">
    <property type="entry name" value="ACYL-COA SYNTHETASE"/>
    <property type="match status" value="1"/>
</dbReference>
<dbReference type="VEuPathDB" id="TriTrypDB:LPMP_281220"/>
<feature type="domain" description="AMP-binding enzyme C-terminal" evidence="4">
    <location>
        <begin position="636"/>
        <end position="729"/>
    </location>
</feature>
<evidence type="ECO:0000313" key="6">
    <source>
        <dbReference type="Proteomes" id="UP000063063"/>
    </source>
</evidence>
<sequence>MLRAFSLPLLNKVPYATLFKYNHVLQSVFKAQSSKVALTLELPGMPNAQFTYGQLQRDVVAMADVMVRRKEAVAQARGETPLSWLQPCRPGHVRSVFAQGEWTPSCDYMKDTGFYTMSILCGPGYTYVVSLLAGWSLNQLMTPMSVSQQCNTELMYVQEHSGCRSVVGETQLLKEKFPAEYKDLYVCAEEDIGKVPWSVSKKEAATHSATTMASNTFLVDTVYDATLLLREIAAKRDMKGTATLKAKWLPPAESACAPMRSAEDLVRRLDDERAAAKARELDRQAEIVQEEHFHRNRAPAEAWGAADLEDDDVDGDGLFCFDSVHLDKLNHVYQRWYGKPATRPTKYDDCLMIYTSGTTAKPKGVVHTHASVANMVKVLQDAWEWRETDSILHILPWHHIHGLVNILLCAIASNARCVITTFDDAARVAHRLEKGDITLFMAVPTVYTKLIDAVQRRFSPIEKTGFRKACMRSVRLMVCGSAPLPVPTLNQFCELSGHTLLERYGMTEIGMALSQPLYPISDRHPGTVGSPLPTVTTYLHQPETAEAMEQASAKKAEHDEVGGLGIASESLFDRYWNNATATKKEVRTNAEGLRFFDTGDTVGMRLQVGKPAVYTILGRSSVDIIKSRGCKLSALEIEAALLVRKDLFYEMAVVGTADAVQGESVVAVVAMQPEAARARGITFGEGIASHESTAVTEELKKAALELLAPYKCPSRYIIVPEILRNQTGKVNKKNLKKVLNLP</sequence>
<dbReference type="EC" id="6.2.1.3" evidence="5"/>
<gene>
    <name evidence="5" type="ORF">LPMP_281220</name>
</gene>
<evidence type="ECO:0000256" key="1">
    <source>
        <dbReference type="ARBA" id="ARBA00006432"/>
    </source>
</evidence>
<dbReference type="Gene3D" id="3.30.300.30">
    <property type="match status" value="1"/>
</dbReference>
<comment type="similarity">
    <text evidence="1">Belongs to the ATP-dependent AMP-binding enzyme family.</text>
</comment>
<dbReference type="CDD" id="cd05941">
    <property type="entry name" value="MCS"/>
    <property type="match status" value="1"/>
</dbReference>
<dbReference type="SUPFAM" id="SSF56801">
    <property type="entry name" value="Acetyl-CoA synthetase-like"/>
    <property type="match status" value="1"/>
</dbReference>
<name>A0A088RV31_LEIPA</name>
<dbReference type="InterPro" id="IPR042099">
    <property type="entry name" value="ANL_N_sf"/>
</dbReference>
<protein>
    <submittedName>
        <fullName evidence="5">Long-chain-fatty-acid-CoA ligase, putative</fullName>
        <ecNumber evidence="5">6.2.1.3</ecNumber>
    </submittedName>
</protein>
<accession>A0A088RV31</accession>